<evidence type="ECO:0000313" key="10">
    <source>
        <dbReference type="EMBL" id="CAJ1964632.1"/>
    </source>
</evidence>
<keyword evidence="6" id="KW-0456">Lyase</keyword>
<keyword evidence="11" id="KW-1185">Reference proteome</keyword>
<evidence type="ECO:0000256" key="7">
    <source>
        <dbReference type="SAM" id="Phobius"/>
    </source>
</evidence>
<gene>
    <name evidence="10" type="ORF">CYCCA115_LOCUS20726</name>
</gene>
<evidence type="ECO:0000256" key="1">
    <source>
        <dbReference type="ARBA" id="ARBA00004370"/>
    </source>
</evidence>
<keyword evidence="2 7" id="KW-0812">Transmembrane</keyword>
<reference evidence="10" key="1">
    <citation type="submission" date="2023-08" db="EMBL/GenBank/DDBJ databases">
        <authorList>
            <person name="Audoor S."/>
            <person name="Bilcke G."/>
        </authorList>
    </citation>
    <scope>NUCLEOTIDE SEQUENCE</scope>
</reference>
<sequence length="1139" mass="128481">MVKRKVAMQSMMKETDETEKIIIEGSSENTTQTVRMNTDDRVKQSIHHNPSTTRDTEELERKAISCFRSFILLVMLGATVAAGVGAWVHLGRSEERNFQSDLNIIVEDIRALSQDRVSALVTHSQSLALAFTALAKNAKAEWPYYTELNFPLIASNFLRATGSHMVLLSPIVHNQTGYVKWSNYSQANQQWIQAGIEFQEETQARMFGESTSHRDQDHRHHDHKAPAIPSIFPHIFRLAEGKAVVDDSTGPFLPSWQMADAPTNPTVVNYNLLSDNHFADVFDAVLSTDSPTMTDILSVSLLEWEKLLASDKYQHGHSDAPFNMLLCPVHRDVENEEVVGILMSDVNWLPLFALASDEEIPAVHVVVDDGCQRKFTLQVSGLNVDFMGFDDFHESEFDAYKKSFPFSSDLPSVHVAGPHCSYTAHVYPTREFWEAYHTDSPVSRAGMIGGVFLAMSFILCLYDLAVNMRQKRILRVAARSEEILSLLYPKNIRDRLFSDKMGTEKTLDMSSKSLEGNFLSGTKHQLKSFLGSAPTGILHCQDSFDSKPIADLFLDTTVFCADIAGFTAWSSVREPTQVFTLLESVFCSFDKIARKRNVFKVETVGDSYVAVTGLPEPTKDHASIMALFARECVARFGQLVGTLETTLGPETGDLGIRVGLHSGPVTAGVLRGDKSRFQLFGDTVNTAARIESTGKRNRIQVSSETASLLRKAGKADWLLLREGRVCAKGKGSLQTYWLLTRKEEAGGVREPSLRREMVKPLPTSIVKPGVRLSASSFAHIEQMLSPRLRRLCQLEAQISEEHIVLEELVDVIALPGFDPVVHQRIQNPEDVILSKEVVDQIRLFVVCIAGMYHANPFHNFDHASHVMMSVSKLLSRIVGENDDMMEGQKANDDNTYGITSDPMTHFSVVLAALVHDIDHLGVSNSQLVQEGHELAGRFQNRSVAEQNSTVLAWDLLMDARFDAFRRTIYVDQFELKRFRQLMANTVLATDIMDKELQTLRRNRWNCAFSSNDIITTTTTTRENVNRKATIVIEHLIQASDVSHTMQHWHIYCKWNERLFEEMTVAYQADRFSKNPAEFWYEGELSFFDNYVIPLAKKLKDCGVFGVSSDEYLNYAMENRQEWKEKGREIVAEMVQRYHE</sequence>
<protein>
    <recommendedName>
        <fullName evidence="12">Phosphodiesterase</fullName>
    </recommendedName>
</protein>
<dbReference type="InterPro" id="IPR029787">
    <property type="entry name" value="Nucleotide_cyclase"/>
</dbReference>
<feature type="transmembrane region" description="Helical" evidence="7">
    <location>
        <begin position="70"/>
        <end position="90"/>
    </location>
</feature>
<keyword evidence="4 7" id="KW-1133">Transmembrane helix</keyword>
<evidence type="ECO:0008006" key="12">
    <source>
        <dbReference type="Google" id="ProtNLM"/>
    </source>
</evidence>
<dbReference type="GO" id="GO:0007168">
    <property type="term" value="P:receptor guanylyl cyclase signaling pathway"/>
    <property type="evidence" value="ECO:0007669"/>
    <property type="project" value="TreeGrafter"/>
</dbReference>
<dbReference type="SUPFAM" id="SSF55073">
    <property type="entry name" value="Nucleotide cyclase"/>
    <property type="match status" value="1"/>
</dbReference>
<dbReference type="AlphaFoldDB" id="A0AAD2PX34"/>
<name>A0AAD2PX34_9STRA</name>
<dbReference type="PROSITE" id="PS50125">
    <property type="entry name" value="GUANYLATE_CYCLASE_2"/>
    <property type="match status" value="1"/>
</dbReference>
<dbReference type="InterPro" id="IPR001054">
    <property type="entry name" value="A/G_cyclase"/>
</dbReference>
<feature type="domain" description="Guanylate cyclase" evidence="8">
    <location>
        <begin position="557"/>
        <end position="691"/>
    </location>
</feature>
<dbReference type="InterPro" id="IPR036971">
    <property type="entry name" value="PDEase_catalytic_dom_sf"/>
</dbReference>
<evidence type="ECO:0000256" key="5">
    <source>
        <dbReference type="ARBA" id="ARBA00023136"/>
    </source>
</evidence>
<dbReference type="SMART" id="SM00044">
    <property type="entry name" value="CYCc"/>
    <property type="match status" value="1"/>
</dbReference>
<evidence type="ECO:0000256" key="3">
    <source>
        <dbReference type="ARBA" id="ARBA00022741"/>
    </source>
</evidence>
<evidence type="ECO:0000259" key="8">
    <source>
        <dbReference type="PROSITE" id="PS50125"/>
    </source>
</evidence>
<dbReference type="PROSITE" id="PS51845">
    <property type="entry name" value="PDEASE_I_2"/>
    <property type="match status" value="1"/>
</dbReference>
<evidence type="ECO:0000313" key="11">
    <source>
        <dbReference type="Proteomes" id="UP001295423"/>
    </source>
</evidence>
<dbReference type="Pfam" id="PF00211">
    <property type="entry name" value="Guanylate_cyc"/>
    <property type="match status" value="1"/>
</dbReference>
<dbReference type="Gene3D" id="1.10.1300.10">
    <property type="entry name" value="3'5'-cyclic nucleotide phosphodiesterase, catalytic domain"/>
    <property type="match status" value="1"/>
</dbReference>
<dbReference type="GO" id="GO:0000166">
    <property type="term" value="F:nucleotide binding"/>
    <property type="evidence" value="ECO:0007669"/>
    <property type="project" value="UniProtKB-KW"/>
</dbReference>
<evidence type="ECO:0000256" key="2">
    <source>
        <dbReference type="ARBA" id="ARBA00022692"/>
    </source>
</evidence>
<proteinExistence type="predicted"/>
<comment type="subcellular location">
    <subcellularLocation>
        <location evidence="1">Membrane</location>
    </subcellularLocation>
</comment>
<dbReference type="GO" id="GO:0004114">
    <property type="term" value="F:3',5'-cyclic-nucleotide phosphodiesterase activity"/>
    <property type="evidence" value="ECO:0007669"/>
    <property type="project" value="InterPro"/>
</dbReference>
<feature type="domain" description="PDEase" evidence="9">
    <location>
        <begin position="758"/>
        <end position="1061"/>
    </location>
</feature>
<dbReference type="PANTHER" id="PTHR11920">
    <property type="entry name" value="GUANYLYL CYCLASE"/>
    <property type="match status" value="1"/>
</dbReference>
<keyword evidence="5 7" id="KW-0472">Membrane</keyword>
<evidence type="ECO:0000256" key="6">
    <source>
        <dbReference type="ARBA" id="ARBA00023239"/>
    </source>
</evidence>
<dbReference type="InterPro" id="IPR050401">
    <property type="entry name" value="Cyclic_nucleotide_synthase"/>
</dbReference>
<dbReference type="EMBL" id="CAKOGP040002191">
    <property type="protein sequence ID" value="CAJ1964632.1"/>
    <property type="molecule type" value="Genomic_DNA"/>
</dbReference>
<dbReference type="GO" id="GO:0005886">
    <property type="term" value="C:plasma membrane"/>
    <property type="evidence" value="ECO:0007669"/>
    <property type="project" value="TreeGrafter"/>
</dbReference>
<evidence type="ECO:0000256" key="4">
    <source>
        <dbReference type="ARBA" id="ARBA00022989"/>
    </source>
</evidence>
<keyword evidence="3" id="KW-0547">Nucleotide-binding</keyword>
<dbReference type="GO" id="GO:0004383">
    <property type="term" value="F:guanylate cyclase activity"/>
    <property type="evidence" value="ECO:0007669"/>
    <property type="project" value="TreeGrafter"/>
</dbReference>
<dbReference type="InterPro" id="IPR002073">
    <property type="entry name" value="PDEase_catalytic_dom"/>
</dbReference>
<dbReference type="Pfam" id="PF00233">
    <property type="entry name" value="PDEase_I"/>
    <property type="match status" value="1"/>
</dbReference>
<dbReference type="GO" id="GO:0004016">
    <property type="term" value="F:adenylate cyclase activity"/>
    <property type="evidence" value="ECO:0007669"/>
    <property type="project" value="TreeGrafter"/>
</dbReference>
<dbReference type="GO" id="GO:0001653">
    <property type="term" value="F:peptide receptor activity"/>
    <property type="evidence" value="ECO:0007669"/>
    <property type="project" value="TreeGrafter"/>
</dbReference>
<dbReference type="Proteomes" id="UP001295423">
    <property type="component" value="Unassembled WGS sequence"/>
</dbReference>
<dbReference type="SUPFAM" id="SSF109604">
    <property type="entry name" value="HD-domain/PDEase-like"/>
    <property type="match status" value="1"/>
</dbReference>
<dbReference type="Gene3D" id="3.30.70.1230">
    <property type="entry name" value="Nucleotide cyclase"/>
    <property type="match status" value="1"/>
</dbReference>
<dbReference type="InterPro" id="IPR003607">
    <property type="entry name" value="HD/PDEase_dom"/>
</dbReference>
<dbReference type="PANTHER" id="PTHR11920:SF335">
    <property type="entry name" value="GUANYLATE CYCLASE"/>
    <property type="match status" value="1"/>
</dbReference>
<dbReference type="GO" id="GO:0035556">
    <property type="term" value="P:intracellular signal transduction"/>
    <property type="evidence" value="ECO:0007669"/>
    <property type="project" value="InterPro"/>
</dbReference>
<dbReference type="CDD" id="cd07302">
    <property type="entry name" value="CHD"/>
    <property type="match status" value="1"/>
</dbReference>
<dbReference type="SMART" id="SM00471">
    <property type="entry name" value="HDc"/>
    <property type="match status" value="1"/>
</dbReference>
<evidence type="ECO:0000259" key="9">
    <source>
        <dbReference type="PROSITE" id="PS51845"/>
    </source>
</evidence>
<organism evidence="10 11">
    <name type="scientific">Cylindrotheca closterium</name>
    <dbReference type="NCBI Taxonomy" id="2856"/>
    <lineage>
        <taxon>Eukaryota</taxon>
        <taxon>Sar</taxon>
        <taxon>Stramenopiles</taxon>
        <taxon>Ochrophyta</taxon>
        <taxon>Bacillariophyta</taxon>
        <taxon>Bacillariophyceae</taxon>
        <taxon>Bacillariophycidae</taxon>
        <taxon>Bacillariales</taxon>
        <taxon>Bacillariaceae</taxon>
        <taxon>Cylindrotheca</taxon>
    </lineage>
</organism>
<accession>A0AAD2PX34</accession>
<comment type="caution">
    <text evidence="10">The sequence shown here is derived from an EMBL/GenBank/DDBJ whole genome shotgun (WGS) entry which is preliminary data.</text>
</comment>